<dbReference type="CDD" id="cd16020">
    <property type="entry name" value="GPI_EPT_1"/>
    <property type="match status" value="1"/>
</dbReference>
<dbReference type="Pfam" id="PF04987">
    <property type="entry name" value="PigN"/>
    <property type="match status" value="1"/>
</dbReference>
<dbReference type="InterPro" id="IPR017852">
    <property type="entry name" value="GPI_EtnP_transferase_1_C"/>
</dbReference>
<dbReference type="PANTHER" id="PTHR12250:SF0">
    <property type="entry name" value="GPI ETHANOLAMINE PHOSPHATE TRANSFERASE 1"/>
    <property type="match status" value="1"/>
</dbReference>
<keyword evidence="16" id="KW-1185">Reference proteome</keyword>
<keyword evidence="6 12" id="KW-0808">Transferase</keyword>
<evidence type="ECO:0000256" key="2">
    <source>
        <dbReference type="ARBA" id="ARBA00004687"/>
    </source>
</evidence>
<feature type="transmembrane region" description="Helical" evidence="12">
    <location>
        <begin position="611"/>
        <end position="626"/>
    </location>
</feature>
<accession>A0A1V9ZPZ7</accession>
<evidence type="ECO:0000313" key="16">
    <source>
        <dbReference type="Proteomes" id="UP000243217"/>
    </source>
</evidence>
<dbReference type="FunFam" id="3.40.720.10:FF:000015">
    <property type="entry name" value="GPI ethanolamine phosphate transferase 1"/>
    <property type="match status" value="1"/>
</dbReference>
<feature type="transmembrane region" description="Helical" evidence="12">
    <location>
        <begin position="687"/>
        <end position="706"/>
    </location>
</feature>
<keyword evidence="9 12" id="KW-1133">Transmembrane helix</keyword>
<comment type="caution">
    <text evidence="15">The sequence shown here is derived from an EMBL/GenBank/DDBJ whole genome shotgun (WGS) entry which is preliminary data.</text>
</comment>
<evidence type="ECO:0000256" key="8">
    <source>
        <dbReference type="ARBA" id="ARBA00022824"/>
    </source>
</evidence>
<keyword evidence="10 12" id="KW-0472">Membrane</keyword>
<feature type="transmembrane region" description="Helical" evidence="12">
    <location>
        <begin position="902"/>
        <end position="922"/>
    </location>
</feature>
<feature type="transmembrane region" description="Helical" evidence="12">
    <location>
        <begin position="753"/>
        <end position="778"/>
    </location>
</feature>
<dbReference type="InterPro" id="IPR037671">
    <property type="entry name" value="PIGN_N"/>
</dbReference>
<dbReference type="InterPro" id="IPR000917">
    <property type="entry name" value="Sulfatase_N"/>
</dbReference>
<feature type="transmembrane region" description="Helical" evidence="12">
    <location>
        <begin position="829"/>
        <end position="857"/>
    </location>
</feature>
<feature type="transmembrane region" description="Helical" evidence="12">
    <location>
        <begin position="657"/>
        <end position="675"/>
    </location>
</feature>
<protein>
    <recommendedName>
        <fullName evidence="4 12">GPI ethanolamine phosphate transferase 1</fullName>
        <ecNumber evidence="12">2.-.-.-</ecNumber>
    </recommendedName>
</protein>
<evidence type="ECO:0000256" key="5">
    <source>
        <dbReference type="ARBA" id="ARBA00022502"/>
    </source>
</evidence>
<keyword evidence="7 12" id="KW-0812">Transmembrane</keyword>
<dbReference type="GO" id="GO:0006506">
    <property type="term" value="P:GPI anchor biosynthetic process"/>
    <property type="evidence" value="ECO:0007669"/>
    <property type="project" value="UniProtKB-UniPathway"/>
</dbReference>
<evidence type="ECO:0000256" key="7">
    <source>
        <dbReference type="ARBA" id="ARBA00022692"/>
    </source>
</evidence>
<keyword evidence="11" id="KW-0325">Glycoprotein</keyword>
<dbReference type="InterPro" id="IPR007070">
    <property type="entry name" value="GPI_EtnP_transferase_1"/>
</dbReference>
<name>A0A1V9ZPZ7_9STRA</name>
<evidence type="ECO:0000256" key="4">
    <source>
        <dbReference type="ARBA" id="ARBA00020831"/>
    </source>
</evidence>
<feature type="transmembrane region" description="Helical" evidence="12">
    <location>
        <begin position="798"/>
        <end position="817"/>
    </location>
</feature>
<organism evidence="15 16">
    <name type="scientific">Thraustotheca clavata</name>
    <dbReference type="NCBI Taxonomy" id="74557"/>
    <lineage>
        <taxon>Eukaryota</taxon>
        <taxon>Sar</taxon>
        <taxon>Stramenopiles</taxon>
        <taxon>Oomycota</taxon>
        <taxon>Saprolegniomycetes</taxon>
        <taxon>Saprolegniales</taxon>
        <taxon>Achlyaceae</taxon>
        <taxon>Thraustotheca</taxon>
    </lineage>
</organism>
<evidence type="ECO:0000256" key="1">
    <source>
        <dbReference type="ARBA" id="ARBA00004477"/>
    </source>
</evidence>
<evidence type="ECO:0000259" key="14">
    <source>
        <dbReference type="Pfam" id="PF04987"/>
    </source>
</evidence>
<keyword evidence="5 12" id="KW-0337">GPI-anchor biosynthesis</keyword>
<dbReference type="PANTHER" id="PTHR12250">
    <property type="entry name" value="PHOSPHATIDYLINOSITOL GLYCAN, CLASS N"/>
    <property type="match status" value="1"/>
</dbReference>
<dbReference type="UniPathway" id="UPA00196"/>
<dbReference type="STRING" id="74557.A0A1V9ZPZ7"/>
<evidence type="ECO:0000256" key="11">
    <source>
        <dbReference type="ARBA" id="ARBA00023180"/>
    </source>
</evidence>
<proteinExistence type="inferred from homology"/>
<gene>
    <name evidence="15" type="ORF">THRCLA_06247</name>
</gene>
<comment type="pathway">
    <text evidence="2 12">Glycolipid biosynthesis; glycosylphosphatidylinositol-anchor biosynthesis.</text>
</comment>
<feature type="domain" description="Sulfatase N-terminal" evidence="13">
    <location>
        <begin position="216"/>
        <end position="335"/>
    </location>
</feature>
<feature type="transmembrane region" description="Helical" evidence="12">
    <location>
        <begin position="712"/>
        <end position="732"/>
    </location>
</feature>
<dbReference type="SUPFAM" id="SSF53649">
    <property type="entry name" value="Alkaline phosphatase-like"/>
    <property type="match status" value="1"/>
</dbReference>
<dbReference type="EMBL" id="JNBS01001757">
    <property type="protein sequence ID" value="OQS00084.1"/>
    <property type="molecule type" value="Genomic_DNA"/>
</dbReference>
<feature type="transmembrane region" description="Helical" evidence="12">
    <location>
        <begin position="633"/>
        <end position="651"/>
    </location>
</feature>
<reference evidence="15 16" key="1">
    <citation type="journal article" date="2014" name="Genome Biol. Evol.">
        <title>The secreted proteins of Achlya hypogyna and Thraustotheca clavata identify the ancestral oomycete secretome and reveal gene acquisitions by horizontal gene transfer.</title>
        <authorList>
            <person name="Misner I."/>
            <person name="Blouin N."/>
            <person name="Leonard G."/>
            <person name="Richards T.A."/>
            <person name="Lane C.E."/>
        </authorList>
    </citation>
    <scope>NUCLEOTIDE SEQUENCE [LARGE SCALE GENOMIC DNA]</scope>
    <source>
        <strain evidence="15 16">ATCC 34112</strain>
    </source>
</reference>
<evidence type="ECO:0000256" key="6">
    <source>
        <dbReference type="ARBA" id="ARBA00022679"/>
    </source>
</evidence>
<evidence type="ECO:0000313" key="15">
    <source>
        <dbReference type="EMBL" id="OQS00084.1"/>
    </source>
</evidence>
<feature type="transmembrane region" description="Helical" evidence="12">
    <location>
        <begin position="492"/>
        <end position="514"/>
    </location>
</feature>
<feature type="domain" description="GPI ethanolamine phosphate transferase 1 C-terminal" evidence="14">
    <location>
        <begin position="483"/>
        <end position="895"/>
    </location>
</feature>
<dbReference type="OrthoDB" id="2748310at2759"/>
<comment type="similarity">
    <text evidence="3 12">Belongs to the PIGG/PIGN/PIGO family. PIGN subfamily.</text>
</comment>
<dbReference type="EC" id="2.-.-.-" evidence="12"/>
<dbReference type="AlphaFoldDB" id="A0A1V9ZPZ7"/>
<feature type="transmembrane region" description="Helical" evidence="12">
    <location>
        <begin position="561"/>
        <end position="578"/>
    </location>
</feature>
<feature type="transmembrane region" description="Helical" evidence="12">
    <location>
        <begin position="869"/>
        <end position="890"/>
    </location>
</feature>
<evidence type="ECO:0000256" key="12">
    <source>
        <dbReference type="RuleBase" id="RU367138"/>
    </source>
</evidence>
<dbReference type="GO" id="GO:0051377">
    <property type="term" value="F:mannose-ethanolamine phosphotransferase activity"/>
    <property type="evidence" value="ECO:0007669"/>
    <property type="project" value="UniProtKB-UniRule"/>
</dbReference>
<sequence>MLKSSVPMGVLVVGVVFHMIYVLSIFDIYFKSPVVANVPLTPILAEYPPPAKRLVVFVADGCRADRFFELNDSFSVFAHAKLRSTNLSHLIPTEFWNHKEPSRVPFLRHIIQRKGSWGISHTGVPTESRPGHVAMFAGMYEDVSAVTRGWQSNPVDFDSIFNQSNSSFLFGSPDIVPMFAKNMPHVHEHHYSSEEEDFTKDAAELDTWVYSQVYDLFSSAKTNTSLKAQLLQDKTIIFCHFLGIDSNGHAHRPMSREYLANVALVDRLTEGIQNLIEDFYKDDLTSYIFTADHGMSFQGSHGDGAPANTRTPLIVWGAGITPPMQAAASRTTDFDLDVPTHSHDEIYAQLKAQKEQELRAYQDWNLEHFVRKDVLQADLAPLAAALLGMPYPRNSVGVLPFTYLKQGLYRARAVAFNARALYTHAYQKMISKKKATLKFLFRSFPRLEECAVLLGSIEKAFGSKAYHDIEQSSQVVIAHALAGLKFYQQYDWFVLFGIITSGYLCWMAVVYIAVSNWPFSIKNLVYFPARATEPKHLDTTLVLLCIASATLMFLYNHEAPIMYYAYLIFPVVFSRFLFRQTTLTHLVPTSPKLVWVVISLELIAWGYFKRQVFSLLCVLMCVYTYLQHQSSTATTLWLASLLSLSIFPLIPIDIGDILSLVLSGGGTVLVCGVFLKQKFYPQVDNKAFLILGGSLVSLSGTMYALQHPELSAAPWIALNWALCIGSVCRLVIAMQSSTCLKTRLVEIMLAMAPLYLLLSISYEVWFYLVFCMTLLFWVEYETSQPRCNGETFNDIRIALWYLMLFKLSFFGTGNVASMSSFEISSTFRFVTVFSPFIMGALLVFKILLPMAVVTAAFDVLTTLRGDSPYRLGLIVVLLSNVLAVQFFYLVQYEGSWKEIGNSISNFGIVNAMILFTPILLFLTRLCLHYQVKRRLD</sequence>
<dbReference type="InterPro" id="IPR017850">
    <property type="entry name" value="Alkaline_phosphatase_core_sf"/>
</dbReference>
<dbReference type="Gene3D" id="3.40.720.10">
    <property type="entry name" value="Alkaline Phosphatase, subunit A"/>
    <property type="match status" value="1"/>
</dbReference>
<dbReference type="Proteomes" id="UP000243217">
    <property type="component" value="Unassembled WGS sequence"/>
</dbReference>
<feature type="transmembrane region" description="Helical" evidence="12">
    <location>
        <begin position="7"/>
        <end position="30"/>
    </location>
</feature>
<keyword evidence="8 12" id="KW-0256">Endoplasmic reticulum</keyword>
<evidence type="ECO:0000256" key="9">
    <source>
        <dbReference type="ARBA" id="ARBA00022989"/>
    </source>
</evidence>
<evidence type="ECO:0000256" key="3">
    <source>
        <dbReference type="ARBA" id="ARBA00008400"/>
    </source>
</evidence>
<feature type="transmembrane region" description="Helical" evidence="12">
    <location>
        <begin position="585"/>
        <end position="605"/>
    </location>
</feature>
<dbReference type="Pfam" id="PF00884">
    <property type="entry name" value="Sulfatase"/>
    <property type="match status" value="1"/>
</dbReference>
<evidence type="ECO:0000259" key="13">
    <source>
        <dbReference type="Pfam" id="PF00884"/>
    </source>
</evidence>
<comment type="function">
    <text evidence="12">Ethanolamine phosphate transferase involved in glycosylphosphatidylinositol-anchor biosynthesis. Transfers ethanolamine phosphate to the first alpha-1,4-linked mannose of the glycosylphosphatidylinositol precursor of GPI-anchor.</text>
</comment>
<evidence type="ECO:0000256" key="10">
    <source>
        <dbReference type="ARBA" id="ARBA00023136"/>
    </source>
</evidence>
<comment type="subcellular location">
    <subcellularLocation>
        <location evidence="1 12">Endoplasmic reticulum membrane</location>
        <topology evidence="1 12">Multi-pass membrane protein</topology>
    </subcellularLocation>
</comment>
<dbReference type="GO" id="GO:0005789">
    <property type="term" value="C:endoplasmic reticulum membrane"/>
    <property type="evidence" value="ECO:0007669"/>
    <property type="project" value="UniProtKB-SubCell"/>
</dbReference>